<dbReference type="Pfam" id="PF01645">
    <property type="entry name" value="Glu_synthase"/>
    <property type="match status" value="1"/>
</dbReference>
<evidence type="ECO:0000313" key="5">
    <source>
        <dbReference type="EMBL" id="TWH23536.1"/>
    </source>
</evidence>
<dbReference type="GO" id="GO:0006537">
    <property type="term" value="P:glutamate biosynthetic process"/>
    <property type="evidence" value="ECO:0007669"/>
    <property type="project" value="InterPro"/>
</dbReference>
<dbReference type="InterPro" id="IPR013785">
    <property type="entry name" value="Aldolase_TIM"/>
</dbReference>
<dbReference type="GO" id="GO:0015930">
    <property type="term" value="F:glutamate synthase activity"/>
    <property type="evidence" value="ECO:0007669"/>
    <property type="project" value="InterPro"/>
</dbReference>
<dbReference type="PANTHER" id="PTHR43819">
    <property type="entry name" value="ARCHAEAL-TYPE GLUTAMATE SYNTHASE [NADPH]"/>
    <property type="match status" value="1"/>
</dbReference>
<dbReference type="RefSeq" id="WP_145691090.1">
    <property type="nucleotide sequence ID" value="NZ_VLJT01000009.1"/>
</dbReference>
<dbReference type="AlphaFoldDB" id="A0A562EN78"/>
<organism evidence="5 6">
    <name type="scientific">Rhodococcus rhodochrous J45</name>
    <dbReference type="NCBI Taxonomy" id="935266"/>
    <lineage>
        <taxon>Bacteria</taxon>
        <taxon>Bacillati</taxon>
        <taxon>Actinomycetota</taxon>
        <taxon>Actinomycetes</taxon>
        <taxon>Mycobacteriales</taxon>
        <taxon>Nocardiaceae</taxon>
        <taxon>Rhodococcus</taxon>
    </lineage>
</organism>
<reference evidence="5 6" key="1">
    <citation type="submission" date="2019-07" db="EMBL/GenBank/DDBJ databases">
        <title>Genome sequencing of lignin-degrading bacterial isolates.</title>
        <authorList>
            <person name="Gladden J."/>
        </authorList>
    </citation>
    <scope>NUCLEOTIDE SEQUENCE [LARGE SCALE GENOMIC DNA]</scope>
    <source>
        <strain evidence="5 6">J45</strain>
    </source>
</reference>
<dbReference type="CDD" id="cd02808">
    <property type="entry name" value="GltS_FMN"/>
    <property type="match status" value="1"/>
</dbReference>
<comment type="caution">
    <text evidence="5">The sequence shown here is derived from an EMBL/GenBank/DDBJ whole genome shotgun (WGS) entry which is preliminary data.</text>
</comment>
<dbReference type="InterPro" id="IPR024188">
    <property type="entry name" value="GltB"/>
</dbReference>
<evidence type="ECO:0000259" key="4">
    <source>
        <dbReference type="Pfam" id="PF01645"/>
    </source>
</evidence>
<dbReference type="Proteomes" id="UP000317573">
    <property type="component" value="Unassembled WGS sequence"/>
</dbReference>
<feature type="transmembrane region" description="Helical" evidence="3">
    <location>
        <begin position="31"/>
        <end position="47"/>
    </location>
</feature>
<proteinExistence type="inferred from homology"/>
<comment type="similarity">
    <text evidence="1 2">Belongs to the glutamate synthase family.</text>
</comment>
<dbReference type="InterPro" id="IPR027283">
    <property type="entry name" value="YerD"/>
</dbReference>
<keyword evidence="3" id="KW-0812">Transmembrane</keyword>
<keyword evidence="3" id="KW-0472">Membrane</keyword>
<dbReference type="EMBL" id="VLJT01000009">
    <property type="protein sequence ID" value="TWH23536.1"/>
    <property type="molecule type" value="Genomic_DNA"/>
</dbReference>
<dbReference type="PANTHER" id="PTHR43819:SF1">
    <property type="entry name" value="ARCHAEAL-TYPE GLUTAMATE SYNTHASE [NADPH]"/>
    <property type="match status" value="1"/>
</dbReference>
<dbReference type="PIRSF" id="PIRSF500060">
    <property type="entry name" value="UCP500060"/>
    <property type="match status" value="1"/>
</dbReference>
<dbReference type="InterPro" id="IPR002932">
    <property type="entry name" value="Glu_synthdom"/>
</dbReference>
<gene>
    <name evidence="5" type="ORF">L618_001200000830</name>
</gene>
<dbReference type="SUPFAM" id="SSF51395">
    <property type="entry name" value="FMN-linked oxidoreductases"/>
    <property type="match status" value="1"/>
</dbReference>
<dbReference type="PIRSF" id="PIRSF006429">
    <property type="entry name" value="GOGAT_lg_2"/>
    <property type="match status" value="1"/>
</dbReference>
<sequence>MLRFFLVGFLGLTLVLVGVIAAVGGWVWWVLVFLLTFLLLVGIYDLVQRRHSVLRNYPVLGHMRYLLESVRPELQQYFVERNFDGRPFDRDVRTVVYERAKGIHGELSFGTERDIYEVGYEYLVHSTAPVPEPDEPPRVSIGGPDCTRPYSMSLLNVSSMSFGALSANAIRALNRGAARGGFAHDTGEGGLTPYHLEGGGDLVWEIGSGYFGTRDRDGRFDPTEFADKSAHDHVKAISLKLSQGAKPGVGGVLPAAKVSEEIARYRGVPAHEKCISPAAHTVFTTPRELVRFLAGLRELSGGKPVGFKLCVGSRIDVLAICKAMLAEGTTPDFVIVDGAEGGTAAAPLEYEDNVGLPLTDGLMTVHNALVGTGLRDRIRIGASGKVATGNDMVKRLIQGADYTNSARAMMMALGCIQAQRCHTNRCPVGVTTQDPKRARALDVADKALRVQRYHASTVRQAMQLMASMGVGEPSGLTTDMLRKKVSPTVVRSYTELYEWLAPGELPADPPSTWAADWRTASPDSFRPRSHL</sequence>
<dbReference type="Gene3D" id="3.20.20.70">
    <property type="entry name" value="Aldolase class I"/>
    <property type="match status" value="1"/>
</dbReference>
<keyword evidence="3" id="KW-1133">Transmembrane helix</keyword>
<evidence type="ECO:0000256" key="2">
    <source>
        <dbReference type="PIRNR" id="PIRNR006429"/>
    </source>
</evidence>
<feature type="domain" description="Glutamate synthase" evidence="4">
    <location>
        <begin position="155"/>
        <end position="470"/>
    </location>
</feature>
<evidence type="ECO:0000313" key="6">
    <source>
        <dbReference type="Proteomes" id="UP000317573"/>
    </source>
</evidence>
<evidence type="ECO:0000256" key="1">
    <source>
        <dbReference type="ARBA" id="ARBA00009716"/>
    </source>
</evidence>
<evidence type="ECO:0000256" key="3">
    <source>
        <dbReference type="SAM" id="Phobius"/>
    </source>
</evidence>
<protein>
    <submittedName>
        <fullName evidence="5">Glutamate synthase domain-containing protein 2</fullName>
    </submittedName>
</protein>
<name>A0A562EN78_RHORH</name>
<accession>A0A562EN78</accession>